<dbReference type="PROSITE" id="PS50102">
    <property type="entry name" value="RRM"/>
    <property type="match status" value="1"/>
</dbReference>
<evidence type="ECO:0000259" key="10">
    <source>
        <dbReference type="PROSITE" id="PS50102"/>
    </source>
</evidence>
<evidence type="ECO:0000256" key="9">
    <source>
        <dbReference type="SAM" id="MobiDB-lite"/>
    </source>
</evidence>
<dbReference type="PROSITE" id="PS50103">
    <property type="entry name" value="ZF_C3H1"/>
    <property type="match status" value="1"/>
</dbReference>
<dbReference type="Pfam" id="PF23182">
    <property type="entry name" value="PABC_AtC3H46"/>
    <property type="match status" value="1"/>
</dbReference>
<keyword evidence="12" id="KW-1185">Reference proteome</keyword>
<evidence type="ECO:0000256" key="5">
    <source>
        <dbReference type="ARBA" id="ARBA00023125"/>
    </source>
</evidence>
<evidence type="ECO:0000313" key="12">
    <source>
        <dbReference type="Proteomes" id="UP000515123"/>
    </source>
</evidence>
<dbReference type="GeneID" id="109712330"/>
<dbReference type="SMART" id="SM00360">
    <property type="entry name" value="RRM"/>
    <property type="match status" value="1"/>
</dbReference>
<dbReference type="Proteomes" id="UP000515123">
    <property type="component" value="Linkage group 7"/>
</dbReference>
<dbReference type="OrthoDB" id="1914176at2759"/>
<dbReference type="Gene3D" id="1.20.120.1350">
    <property type="entry name" value="Pneumovirus matrix protein 2 (M2), zinc-binding domain"/>
    <property type="match status" value="1"/>
</dbReference>
<feature type="domain" description="RRM" evidence="10">
    <location>
        <begin position="343"/>
        <end position="418"/>
    </location>
</feature>
<keyword evidence="3 7" id="KW-0862">Zinc</keyword>
<dbReference type="AlphaFoldDB" id="A0A6P5EGP8"/>
<reference evidence="12" key="1">
    <citation type="journal article" date="2015" name="Nat. Genet.">
        <title>The pineapple genome and the evolution of CAM photosynthesis.</title>
        <authorList>
            <person name="Ming R."/>
            <person name="VanBuren R."/>
            <person name="Wai C.M."/>
            <person name="Tang H."/>
            <person name="Schatz M.C."/>
            <person name="Bowers J.E."/>
            <person name="Lyons E."/>
            <person name="Wang M.L."/>
            <person name="Chen J."/>
            <person name="Biggers E."/>
            <person name="Zhang J."/>
            <person name="Huang L."/>
            <person name="Zhang L."/>
            <person name="Miao W."/>
            <person name="Zhang J."/>
            <person name="Ye Z."/>
            <person name="Miao C."/>
            <person name="Lin Z."/>
            <person name="Wang H."/>
            <person name="Zhou H."/>
            <person name="Yim W.C."/>
            <person name="Priest H.D."/>
            <person name="Zheng C."/>
            <person name="Woodhouse M."/>
            <person name="Edger P.P."/>
            <person name="Guyot R."/>
            <person name="Guo H.B."/>
            <person name="Guo H."/>
            <person name="Zheng G."/>
            <person name="Singh R."/>
            <person name="Sharma A."/>
            <person name="Min X."/>
            <person name="Zheng Y."/>
            <person name="Lee H."/>
            <person name="Gurtowski J."/>
            <person name="Sedlazeck F.J."/>
            <person name="Harkess A."/>
            <person name="McKain M.R."/>
            <person name="Liao Z."/>
            <person name="Fang J."/>
            <person name="Liu J."/>
            <person name="Zhang X."/>
            <person name="Zhang Q."/>
            <person name="Hu W."/>
            <person name="Qin Y."/>
            <person name="Wang K."/>
            <person name="Chen L.Y."/>
            <person name="Shirley N."/>
            <person name="Lin Y.R."/>
            <person name="Liu L.Y."/>
            <person name="Hernandez A.G."/>
            <person name="Wright C.L."/>
            <person name="Bulone V."/>
            <person name="Tuskan G.A."/>
            <person name="Heath K."/>
            <person name="Zee F."/>
            <person name="Moore P.H."/>
            <person name="Sunkar R."/>
            <person name="Leebens-Mack J.H."/>
            <person name="Mockler T."/>
            <person name="Bennetzen J.L."/>
            <person name="Freeling M."/>
            <person name="Sankoff D."/>
            <person name="Paterson A.H."/>
            <person name="Zhu X."/>
            <person name="Yang X."/>
            <person name="Smith J.A."/>
            <person name="Cushman J.C."/>
            <person name="Paull R.E."/>
            <person name="Yu Q."/>
        </authorList>
    </citation>
    <scope>NUCLEOTIDE SEQUENCE [LARGE SCALE GENOMIC DNA]</scope>
    <source>
        <strain evidence="12">cv. F153</strain>
    </source>
</reference>
<accession>A0A6P5EGP8</accession>
<keyword evidence="5" id="KW-0238">DNA-binding</keyword>
<keyword evidence="2 7" id="KW-0863">Zinc-finger</keyword>
<dbReference type="PANTHER" id="PTHR24009:SF0">
    <property type="entry name" value="ZINC FINGER CCCH DOMAIN-CONTAINING PROTEIN 18"/>
    <property type="match status" value="1"/>
</dbReference>
<evidence type="ECO:0000256" key="6">
    <source>
        <dbReference type="PROSITE-ProRule" id="PRU00176"/>
    </source>
</evidence>
<evidence type="ECO:0000256" key="4">
    <source>
        <dbReference type="ARBA" id="ARBA00022884"/>
    </source>
</evidence>
<dbReference type="InterPro" id="IPR000504">
    <property type="entry name" value="RRM_dom"/>
</dbReference>
<gene>
    <name evidence="13" type="primary">LOC109704281</name>
    <name evidence="14" type="synonym">LOC109712330</name>
</gene>
<dbReference type="InterPro" id="IPR035979">
    <property type="entry name" value="RBD_domain_sf"/>
</dbReference>
<evidence type="ECO:0000256" key="8">
    <source>
        <dbReference type="SAM" id="Coils"/>
    </source>
</evidence>
<dbReference type="GeneID" id="109704281"/>
<protein>
    <submittedName>
        <fullName evidence="13 14">Zinc finger CCCH domain-containing protein 18-like</fullName>
    </submittedName>
</protein>
<feature type="coiled-coil region" evidence="8">
    <location>
        <begin position="457"/>
        <end position="485"/>
    </location>
</feature>
<dbReference type="InterPro" id="IPR012677">
    <property type="entry name" value="Nucleotide-bd_a/b_plait_sf"/>
</dbReference>
<evidence type="ECO:0000259" key="11">
    <source>
        <dbReference type="PROSITE" id="PS50103"/>
    </source>
</evidence>
<dbReference type="RefSeq" id="XP_020091425.1">
    <property type="nucleotide sequence ID" value="XM_020235836.1"/>
</dbReference>
<proteinExistence type="predicted"/>
<dbReference type="GO" id="GO:0003677">
    <property type="term" value="F:DNA binding"/>
    <property type="evidence" value="ECO:0007669"/>
    <property type="project" value="UniProtKB-KW"/>
</dbReference>
<dbReference type="InterPro" id="IPR000571">
    <property type="entry name" value="Znf_CCCH"/>
</dbReference>
<organism evidence="13">
    <name type="scientific">Ananas comosus</name>
    <name type="common">Pineapple</name>
    <name type="synonym">Ananas ananas</name>
    <dbReference type="NCBI Taxonomy" id="4615"/>
    <lineage>
        <taxon>Eukaryota</taxon>
        <taxon>Viridiplantae</taxon>
        <taxon>Streptophyta</taxon>
        <taxon>Embryophyta</taxon>
        <taxon>Tracheophyta</taxon>
        <taxon>Spermatophyta</taxon>
        <taxon>Magnoliopsida</taxon>
        <taxon>Liliopsida</taxon>
        <taxon>Poales</taxon>
        <taxon>Bromeliaceae</taxon>
        <taxon>Bromelioideae</taxon>
        <taxon>Ananas</taxon>
    </lineage>
</organism>
<feature type="zinc finger region" description="C3H1-type" evidence="7">
    <location>
        <begin position="185"/>
        <end position="212"/>
    </location>
</feature>
<evidence type="ECO:0000256" key="3">
    <source>
        <dbReference type="ARBA" id="ARBA00022833"/>
    </source>
</evidence>
<feature type="region of interest" description="Disordered" evidence="9">
    <location>
        <begin position="513"/>
        <end position="560"/>
    </location>
</feature>
<dbReference type="Gene3D" id="3.30.70.330">
    <property type="match status" value="1"/>
</dbReference>
<evidence type="ECO:0000256" key="7">
    <source>
        <dbReference type="PROSITE-ProRule" id="PRU00723"/>
    </source>
</evidence>
<evidence type="ECO:0000256" key="1">
    <source>
        <dbReference type="ARBA" id="ARBA00022723"/>
    </source>
</evidence>
<dbReference type="FunFam" id="3.30.70.330:FF:000678">
    <property type="entry name" value="zinc finger CCCH domain-containing protein 53-like isoform X2"/>
    <property type="match status" value="1"/>
</dbReference>
<feature type="domain" description="C3H1-type" evidence="11">
    <location>
        <begin position="185"/>
        <end position="212"/>
    </location>
</feature>
<sequence length="560" mass="62778">MDFSELTKVILNRIKNVESENAIKILGCIFLTTPDEERMIQLALGPDEDFLSVVNEATMTLKIFLSSKVPAFPAESVTDYGIGRQLVSFSNSIGQRYLSTPTVSAGVQAPPPNQFGPNLYSDSISSDESNLPSHAQFLSLEDHEFSAVHTVGHDTFGSNHYHQEDGLGSCSPTSRTSRRTVSLGELPFKPCHYFHKGYCKHGASCSYYHGHLSLNDYSLMSSSSNMNEMTIEDQDILPGSLEKLEMELAELLKERKGIPVSIASLPMLYLAKYGRTLQAEGYLTESQRHGKAGFSLTKLLARLNKSIWLIDRPHGQHSVILAEDAPKCMEYRNDGINTGASSRQIYLTFPADSTFTEDDVSNYFKQYGPVSDVRIPCQDKRMFGFVSFDHPETVKLILSKRNPHYISGARVLVKQYKEKSRIINNRSYMDKMEPAMYPYYLRMDPVMHAMQRESGRSRVIRRQQLEEQEKLAELEQRRLSELNLTSKPLSRPSYFVGSMEAVVTEDHFSNALDASNNVSPNNNKSRHCSNSHGDQESGQIDLPDSPFASHPVGSSISAVI</sequence>
<dbReference type="PANTHER" id="PTHR24009">
    <property type="entry name" value="RNA-BINDING (RRM/RBD/RNP MOTIFS)"/>
    <property type="match status" value="1"/>
</dbReference>
<keyword evidence="4 6" id="KW-0694">RNA-binding</keyword>
<feature type="compositionally biased region" description="Polar residues" evidence="9">
    <location>
        <begin position="513"/>
        <end position="523"/>
    </location>
</feature>
<dbReference type="InterPro" id="IPR056276">
    <property type="entry name" value="AtC3H46-like_PABC-like"/>
</dbReference>
<evidence type="ECO:0000313" key="13">
    <source>
        <dbReference type="RefSeq" id="XP_020080635.1"/>
    </source>
</evidence>
<dbReference type="Pfam" id="PF00076">
    <property type="entry name" value="RRM_1"/>
    <property type="match status" value="1"/>
</dbReference>
<dbReference type="GO" id="GO:0003723">
    <property type="term" value="F:RNA binding"/>
    <property type="evidence" value="ECO:0007669"/>
    <property type="project" value="UniProtKB-UniRule"/>
</dbReference>
<keyword evidence="8" id="KW-0175">Coiled coil</keyword>
<dbReference type="InterPro" id="IPR034365">
    <property type="entry name" value="AtC3H46-like_RRM"/>
</dbReference>
<dbReference type="CDD" id="cd12458">
    <property type="entry name" value="RRM_AtC3H46_like"/>
    <property type="match status" value="1"/>
</dbReference>
<dbReference type="SUPFAM" id="SSF54928">
    <property type="entry name" value="RNA-binding domain, RBD"/>
    <property type="match status" value="1"/>
</dbReference>
<keyword evidence="1 7" id="KW-0479">Metal-binding</keyword>
<reference evidence="13 14" key="2">
    <citation type="submission" date="2025-04" db="UniProtKB">
        <authorList>
            <consortium name="RefSeq"/>
        </authorList>
    </citation>
    <scope>IDENTIFICATION</scope>
    <source>
        <tissue evidence="13 14">Leaf</tissue>
    </source>
</reference>
<name>A0A6P5EGP8_ANACO</name>
<evidence type="ECO:0000313" key="14">
    <source>
        <dbReference type="RefSeq" id="XP_020091425.1"/>
    </source>
</evidence>
<evidence type="ECO:0000256" key="2">
    <source>
        <dbReference type="ARBA" id="ARBA00022771"/>
    </source>
</evidence>
<dbReference type="GO" id="GO:0008270">
    <property type="term" value="F:zinc ion binding"/>
    <property type="evidence" value="ECO:0007669"/>
    <property type="project" value="UniProtKB-KW"/>
</dbReference>
<dbReference type="RefSeq" id="XP_020080635.1">
    <property type="nucleotide sequence ID" value="XM_020225046.1"/>
</dbReference>